<dbReference type="EMBL" id="CAJVCH010028734">
    <property type="protein sequence ID" value="CAG7704888.1"/>
    <property type="molecule type" value="Genomic_DNA"/>
</dbReference>
<keyword evidence="8" id="KW-1185">Reference proteome</keyword>
<comment type="function">
    <text evidence="4">Catalyzes the reduction of fatty acyl-CoA to fatty alcohols.</text>
</comment>
<evidence type="ECO:0000256" key="4">
    <source>
        <dbReference type="RuleBase" id="RU363097"/>
    </source>
</evidence>
<dbReference type="PANTHER" id="PTHR11011:SF45">
    <property type="entry name" value="FATTY ACYL-COA REDUCTASE CG8306-RELATED"/>
    <property type="match status" value="1"/>
</dbReference>
<name>A0A8J2NJJ3_9HEXA</name>
<evidence type="ECO:0000256" key="3">
    <source>
        <dbReference type="ARBA" id="ARBA00023098"/>
    </source>
</evidence>
<evidence type="ECO:0000313" key="7">
    <source>
        <dbReference type="EMBL" id="CAG7704888.1"/>
    </source>
</evidence>
<evidence type="ECO:0000256" key="2">
    <source>
        <dbReference type="ARBA" id="ARBA00022516"/>
    </source>
</evidence>
<evidence type="ECO:0000313" key="8">
    <source>
        <dbReference type="Proteomes" id="UP000708208"/>
    </source>
</evidence>
<evidence type="ECO:0000259" key="6">
    <source>
        <dbReference type="Pfam" id="PF07993"/>
    </source>
</evidence>
<dbReference type="GO" id="GO:0080019">
    <property type="term" value="F:alcohol-forming very long-chain fatty acyl-CoA reductase activity"/>
    <property type="evidence" value="ECO:0007669"/>
    <property type="project" value="InterPro"/>
</dbReference>
<comment type="catalytic activity">
    <reaction evidence="4">
        <text>a long-chain fatty acyl-CoA + 2 NADPH + 2 H(+) = a long-chain primary fatty alcohol + 2 NADP(+) + CoA</text>
        <dbReference type="Rhea" id="RHEA:52716"/>
        <dbReference type="ChEBI" id="CHEBI:15378"/>
        <dbReference type="ChEBI" id="CHEBI:57287"/>
        <dbReference type="ChEBI" id="CHEBI:57783"/>
        <dbReference type="ChEBI" id="CHEBI:58349"/>
        <dbReference type="ChEBI" id="CHEBI:77396"/>
        <dbReference type="ChEBI" id="CHEBI:83139"/>
        <dbReference type="EC" id="1.2.1.84"/>
    </reaction>
</comment>
<keyword evidence="3 4" id="KW-0443">Lipid metabolism</keyword>
<dbReference type="InterPro" id="IPR026055">
    <property type="entry name" value="FAR"/>
</dbReference>
<reference evidence="7" key="1">
    <citation type="submission" date="2021-06" db="EMBL/GenBank/DDBJ databases">
        <authorList>
            <person name="Hodson N. C."/>
            <person name="Mongue J. A."/>
            <person name="Jaron S. K."/>
        </authorList>
    </citation>
    <scope>NUCLEOTIDE SEQUENCE</scope>
</reference>
<dbReference type="InterPro" id="IPR033640">
    <property type="entry name" value="FAR_C"/>
</dbReference>
<feature type="non-terminal residue" evidence="7">
    <location>
        <position position="1"/>
    </location>
</feature>
<keyword evidence="4" id="KW-0521">NADP</keyword>
<evidence type="ECO:0000256" key="1">
    <source>
        <dbReference type="ARBA" id="ARBA00005928"/>
    </source>
</evidence>
<keyword evidence="2 4" id="KW-0444">Lipid biosynthesis</keyword>
<accession>A0A8J2NJJ3</accession>
<dbReference type="GO" id="GO:0005777">
    <property type="term" value="C:peroxisome"/>
    <property type="evidence" value="ECO:0007669"/>
    <property type="project" value="TreeGrafter"/>
</dbReference>
<dbReference type="CDD" id="cd09071">
    <property type="entry name" value="FAR_C"/>
    <property type="match status" value="1"/>
</dbReference>
<proteinExistence type="inferred from homology"/>
<dbReference type="GO" id="GO:0102965">
    <property type="term" value="F:alcohol-forming long-chain fatty acyl-CoA reductase activity"/>
    <property type="evidence" value="ECO:0007669"/>
    <property type="project" value="UniProtKB-EC"/>
</dbReference>
<dbReference type="Pfam" id="PF07993">
    <property type="entry name" value="NAD_binding_4"/>
    <property type="match status" value="2"/>
</dbReference>
<feature type="domain" description="Thioester reductase (TE)" evidence="6">
    <location>
        <begin position="147"/>
        <end position="367"/>
    </location>
</feature>
<comment type="caution">
    <text evidence="7">The sequence shown here is derived from an EMBL/GenBank/DDBJ whole genome shotgun (WGS) entry which is preliminary data.</text>
</comment>
<gene>
    <name evidence="7" type="ORF">AFUS01_LOCUS4601</name>
</gene>
<dbReference type="PANTHER" id="PTHR11011">
    <property type="entry name" value="MALE STERILITY PROTEIN 2-RELATED"/>
    <property type="match status" value="1"/>
</dbReference>
<feature type="domain" description="Thioester reductase (TE)" evidence="6">
    <location>
        <begin position="7"/>
        <end position="116"/>
    </location>
</feature>
<protein>
    <recommendedName>
        <fullName evidence="4">Fatty acyl-CoA reductase</fullName>
        <ecNumber evidence="4">1.2.1.84</ecNumber>
    </recommendedName>
</protein>
<dbReference type="Pfam" id="PF03015">
    <property type="entry name" value="Sterile"/>
    <property type="match status" value="1"/>
</dbReference>
<dbReference type="OrthoDB" id="429813at2759"/>
<dbReference type="InterPro" id="IPR013120">
    <property type="entry name" value="FAR_NAD-bd"/>
</dbReference>
<dbReference type="GO" id="GO:0035336">
    <property type="term" value="P:long-chain fatty-acyl-CoA metabolic process"/>
    <property type="evidence" value="ECO:0007669"/>
    <property type="project" value="TreeGrafter"/>
</dbReference>
<keyword evidence="4" id="KW-0560">Oxidoreductase</keyword>
<comment type="similarity">
    <text evidence="1 4">Belongs to the fatty acyl-CoA reductase family.</text>
</comment>
<organism evidence="7 8">
    <name type="scientific">Allacma fusca</name>
    <dbReference type="NCBI Taxonomy" id="39272"/>
    <lineage>
        <taxon>Eukaryota</taxon>
        <taxon>Metazoa</taxon>
        <taxon>Ecdysozoa</taxon>
        <taxon>Arthropoda</taxon>
        <taxon>Hexapoda</taxon>
        <taxon>Collembola</taxon>
        <taxon>Symphypleona</taxon>
        <taxon>Sminthuridae</taxon>
        <taxon>Allacma</taxon>
    </lineage>
</organism>
<feature type="domain" description="Fatty acyl-CoA reductase C-terminal" evidence="5">
    <location>
        <begin position="453"/>
        <end position="524"/>
    </location>
</feature>
<dbReference type="EC" id="1.2.1.84" evidence="4"/>
<sequence length="525" mass="59873">VFENIMKNSPSLLEKVCCLEGEMSLPYCGLDKTTLELIRNVEVVIHCAAAIRFNMAVSKILKLNVGGTYNVLSLAERMTNLKAFVYVSTAFLMHSKTPVEEKVYKTKIEPLEALETFQKMPPEWLSSVNEKYGWFPINSYSNFSEIVFENIMKNSPSLLEKVCCLEGEMSLPYCGLDKTTLELIRNVEVVIHCAAAIRFNMAVSKILKLNVGGTYNVLSLAERMTNLKAFVYVSTAFLMHSKTPVEEKVYKTKIEPLEALETFQKMPPEWLSSVNEKILEQHPNTYSFSKRMAENLVESFKDQLPVCIVRPAAILAACKGPFPGWNDTSASISQFYHLIFTGAYQTILINPKTRAPITPVDYAVNTILAAAWRRGTFSDSGFVVYNCVPKGDNTVLNEKIVKWGFEATQKKSNSVMRYMKYPAFSTSEIIFQLKTKIFFMLRSFPLNACRSERRKASLAKHQMKAFILAHVFKMFTLNDWEFLGSNMQKLCQMMSPHDRQIFYTDFAQINWECFTKDFAEGLGRF</sequence>
<evidence type="ECO:0000259" key="5">
    <source>
        <dbReference type="Pfam" id="PF03015"/>
    </source>
</evidence>
<dbReference type="AlphaFoldDB" id="A0A8J2NJJ3"/>
<dbReference type="Proteomes" id="UP000708208">
    <property type="component" value="Unassembled WGS sequence"/>
</dbReference>